<organism evidence="10 11">
    <name type="scientific">Elioraea tepida</name>
    <dbReference type="NCBI Taxonomy" id="2843330"/>
    <lineage>
        <taxon>Bacteria</taxon>
        <taxon>Pseudomonadati</taxon>
        <taxon>Pseudomonadota</taxon>
        <taxon>Alphaproteobacteria</taxon>
        <taxon>Acetobacterales</taxon>
        <taxon>Elioraeaceae</taxon>
        <taxon>Elioraea</taxon>
    </lineage>
</organism>
<comment type="function">
    <text evidence="7 9">Involved in phosphonate degradation.</text>
</comment>
<dbReference type="GO" id="GO:0019700">
    <property type="term" value="P:organic phosphonate catabolic process"/>
    <property type="evidence" value="ECO:0007669"/>
    <property type="project" value="InterPro"/>
</dbReference>
<dbReference type="EC" id="3.11.1.1" evidence="8 9"/>
<proteinExistence type="inferred from homology"/>
<dbReference type="SFLD" id="SFLDG01129">
    <property type="entry name" value="C1.5:_HAD__Beta-PGM__Phosphata"/>
    <property type="match status" value="1"/>
</dbReference>
<dbReference type="PANTHER" id="PTHR43434:SF19">
    <property type="entry name" value="PHOSPHONOACETALDEHYDE HYDROLASE"/>
    <property type="match status" value="1"/>
</dbReference>
<dbReference type="KEGG" id="elio:KO353_15800"/>
<evidence type="ECO:0000256" key="6">
    <source>
        <dbReference type="ARBA" id="ARBA00052005"/>
    </source>
</evidence>
<keyword evidence="4 9" id="KW-0460">Magnesium</keyword>
<feature type="active site" description="Schiff-base intermediate with substrate" evidence="9">
    <location>
        <position position="57"/>
    </location>
</feature>
<evidence type="ECO:0000256" key="8">
    <source>
        <dbReference type="ARBA" id="ARBA00066472"/>
    </source>
</evidence>
<dbReference type="GO" id="GO:0008967">
    <property type="term" value="F:phosphoglycolate phosphatase activity"/>
    <property type="evidence" value="ECO:0007669"/>
    <property type="project" value="TreeGrafter"/>
</dbReference>
<name>A0A975U1H1_9PROT</name>
<dbReference type="GO" id="GO:0005829">
    <property type="term" value="C:cytosol"/>
    <property type="evidence" value="ECO:0007669"/>
    <property type="project" value="TreeGrafter"/>
</dbReference>
<keyword evidence="3 9" id="KW-0378">Hydrolase</keyword>
<comment type="catalytic activity">
    <reaction evidence="6 9">
        <text>phosphonoacetaldehyde + H2O = acetaldehyde + phosphate + H(+)</text>
        <dbReference type="Rhea" id="RHEA:18905"/>
        <dbReference type="ChEBI" id="CHEBI:15343"/>
        <dbReference type="ChEBI" id="CHEBI:15377"/>
        <dbReference type="ChEBI" id="CHEBI:15378"/>
        <dbReference type="ChEBI" id="CHEBI:43474"/>
        <dbReference type="ChEBI" id="CHEBI:58383"/>
        <dbReference type="EC" id="3.11.1.1"/>
    </reaction>
</comment>
<evidence type="ECO:0000256" key="9">
    <source>
        <dbReference type="HAMAP-Rule" id="MF_01375"/>
    </source>
</evidence>
<evidence type="ECO:0000313" key="10">
    <source>
        <dbReference type="EMBL" id="QXM24661.1"/>
    </source>
</evidence>
<evidence type="ECO:0000256" key="4">
    <source>
        <dbReference type="ARBA" id="ARBA00022842"/>
    </source>
</evidence>
<dbReference type="RefSeq" id="WP_218285718.1">
    <property type="nucleotide sequence ID" value="NZ_CP076448.1"/>
</dbReference>
<evidence type="ECO:0000313" key="11">
    <source>
        <dbReference type="Proteomes" id="UP000694001"/>
    </source>
</evidence>
<dbReference type="NCBIfam" id="TIGR01422">
    <property type="entry name" value="phosphonatase"/>
    <property type="match status" value="1"/>
</dbReference>
<dbReference type="InterPro" id="IPR006439">
    <property type="entry name" value="HAD-SF_hydro_IA"/>
</dbReference>
<feature type="binding site" evidence="9">
    <location>
        <position position="190"/>
    </location>
    <ligand>
        <name>Mg(2+)</name>
        <dbReference type="ChEBI" id="CHEBI:18420"/>
    </ligand>
</feature>
<dbReference type="FunFam" id="1.10.150.240:FF:000006">
    <property type="entry name" value="Phosphonoacetaldehyde hydrolase"/>
    <property type="match status" value="1"/>
</dbReference>
<evidence type="ECO:0000256" key="7">
    <source>
        <dbReference type="ARBA" id="ARBA00056573"/>
    </source>
</evidence>
<dbReference type="EMBL" id="CP076448">
    <property type="protein sequence ID" value="QXM24661.1"/>
    <property type="molecule type" value="Genomic_DNA"/>
</dbReference>
<keyword evidence="5 9" id="KW-0704">Schiff base</keyword>
<sequence length="273" mass="28167">MPPPPYAGPIRAVVLDWAGTVVDHGSRAPMAAFVRAFARFGVEITIADARAPMGLPKWDHIWAVGTAPAVAATWRERHGRDFSRADADAIFAVFEPMTVAAVRDHADLIPGTVEAVAALRARGIRIGSTTGYTRPIMEVLAPLAAAAGYVPDTLVCAGDLAAGRPTPLMMYRCFADLGVWPAAAVVKVDDTAPGIAEGLAAGSWTVGVALTGNAAGLSAAELAALGPQERSALRARATAELEAAGAHLVIDSIADLPAAVDALSARLLRGEQP</sequence>
<evidence type="ECO:0000256" key="5">
    <source>
        <dbReference type="ARBA" id="ARBA00023270"/>
    </source>
</evidence>
<keyword evidence="11" id="KW-1185">Reference proteome</keyword>
<dbReference type="GO" id="GO:0050194">
    <property type="term" value="F:phosphonoacetaldehyde hydrolase activity"/>
    <property type="evidence" value="ECO:0007669"/>
    <property type="project" value="UniProtKB-UniRule"/>
</dbReference>
<evidence type="ECO:0000256" key="2">
    <source>
        <dbReference type="ARBA" id="ARBA00022723"/>
    </source>
</evidence>
<protein>
    <recommendedName>
        <fullName evidence="8 9">Phosphonoacetaldehyde hydrolase</fullName>
        <shortName evidence="9">Phosphonatase</shortName>
        <ecNumber evidence="8 9">3.11.1.1</ecNumber>
    </recommendedName>
    <alternativeName>
        <fullName evidence="9">Phosphonoacetaldehyde phosphonohydrolase</fullName>
    </alternativeName>
</protein>
<evidence type="ECO:0000256" key="3">
    <source>
        <dbReference type="ARBA" id="ARBA00022801"/>
    </source>
</evidence>
<dbReference type="Proteomes" id="UP000694001">
    <property type="component" value="Chromosome"/>
</dbReference>
<dbReference type="InterPro" id="IPR006323">
    <property type="entry name" value="Phosphonoacetald_hydro"/>
</dbReference>
<feature type="active site" description="Nucleophile" evidence="9">
    <location>
        <position position="16"/>
    </location>
</feature>
<dbReference type="NCBIfam" id="TIGR01509">
    <property type="entry name" value="HAD-SF-IA-v3"/>
    <property type="match status" value="1"/>
</dbReference>
<comment type="cofactor">
    <cofactor evidence="9">
        <name>Mg(2+)</name>
        <dbReference type="ChEBI" id="CHEBI:18420"/>
    </cofactor>
    <text evidence="9">Binds 1 Mg(2+) ion per subunit.</text>
</comment>
<accession>A0A975U1H1</accession>
<dbReference type="PANTHER" id="PTHR43434">
    <property type="entry name" value="PHOSPHOGLYCOLATE PHOSPHATASE"/>
    <property type="match status" value="1"/>
</dbReference>
<dbReference type="InterPro" id="IPR050155">
    <property type="entry name" value="HAD-like_hydrolase_sf"/>
</dbReference>
<feature type="binding site" evidence="9">
    <location>
        <position position="18"/>
    </location>
    <ligand>
        <name>Mg(2+)</name>
        <dbReference type="ChEBI" id="CHEBI:18420"/>
    </ligand>
</feature>
<evidence type="ECO:0000256" key="1">
    <source>
        <dbReference type="ARBA" id="ARBA00011738"/>
    </source>
</evidence>
<gene>
    <name evidence="9" type="primary">phnX</name>
    <name evidence="10" type="ORF">KO353_15800</name>
</gene>
<comment type="subunit">
    <text evidence="1 9">Homodimer.</text>
</comment>
<dbReference type="SFLD" id="SFLDS00003">
    <property type="entry name" value="Haloacid_Dehalogenase"/>
    <property type="match status" value="1"/>
</dbReference>
<dbReference type="GO" id="GO:0006281">
    <property type="term" value="P:DNA repair"/>
    <property type="evidence" value="ECO:0007669"/>
    <property type="project" value="TreeGrafter"/>
</dbReference>
<dbReference type="GO" id="GO:0000287">
    <property type="term" value="F:magnesium ion binding"/>
    <property type="evidence" value="ECO:0007669"/>
    <property type="project" value="UniProtKB-UniRule"/>
</dbReference>
<comment type="similarity">
    <text evidence="9">Belongs to the HAD-like hydrolase superfamily. PhnX family.</text>
</comment>
<dbReference type="AlphaFoldDB" id="A0A975U1H1"/>
<feature type="binding site" evidence="9">
    <location>
        <position position="16"/>
    </location>
    <ligand>
        <name>Mg(2+)</name>
        <dbReference type="ChEBI" id="CHEBI:18420"/>
    </ligand>
</feature>
<dbReference type="HAMAP" id="MF_01375">
    <property type="entry name" value="PhnX"/>
    <property type="match status" value="1"/>
</dbReference>
<dbReference type="Pfam" id="PF00702">
    <property type="entry name" value="Hydrolase"/>
    <property type="match status" value="1"/>
</dbReference>
<reference evidence="10" key="1">
    <citation type="submission" date="2021-06" db="EMBL/GenBank/DDBJ databases">
        <title>Elioraea tepida, sp. nov., a moderately thermophilic aerobic anoxygenic phototrophic bacterium isolated from an alkaline siliceous hot spring mat community in Yellowstone National Park, WY, USA.</title>
        <authorList>
            <person name="Saini M.K."/>
            <person name="Yoshida S."/>
            <person name="Sebastian A."/>
            <person name="Hirose S."/>
            <person name="Hara E."/>
            <person name="Tamaki H."/>
            <person name="Soulier N.T."/>
            <person name="Albert I."/>
            <person name="Hanada S."/>
            <person name="Bryant D.A."/>
            <person name="Tank M."/>
        </authorList>
    </citation>
    <scope>NUCLEOTIDE SEQUENCE</scope>
    <source>
        <strain evidence="10">MS-P2</strain>
    </source>
</reference>
<keyword evidence="2 9" id="KW-0479">Metal-binding</keyword>